<dbReference type="EC" id="2.7.8.37" evidence="1"/>
<name>A0A0N7M1V4_9RHOB</name>
<organism evidence="1 2">
    <name type="scientific">Thalassovita mediterranea</name>
    <dbReference type="NCBI Taxonomy" id="340021"/>
    <lineage>
        <taxon>Bacteria</taxon>
        <taxon>Pseudomonadati</taxon>
        <taxon>Pseudomonadota</taxon>
        <taxon>Alphaproteobacteria</taxon>
        <taxon>Rhodobacterales</taxon>
        <taxon>Roseobacteraceae</taxon>
        <taxon>Thalassovita</taxon>
    </lineage>
</organism>
<dbReference type="PIRSF" id="PIRSF020680">
    <property type="entry name" value="PhnH"/>
    <property type="match status" value="1"/>
</dbReference>
<keyword evidence="1" id="KW-0808">Transferase</keyword>
<dbReference type="STRING" id="340021.TM5383_01564"/>
<evidence type="ECO:0000313" key="1">
    <source>
        <dbReference type="EMBL" id="CUH84355.1"/>
    </source>
</evidence>
<dbReference type="Gene3D" id="3.40.50.11310">
    <property type="entry name" value="Bacterial phosphonate metabolism protein PhnH"/>
    <property type="match status" value="1"/>
</dbReference>
<keyword evidence="2" id="KW-1185">Reference proteome</keyword>
<gene>
    <name evidence="1" type="primary">phnH</name>
    <name evidence="1" type="ORF">TM5383_01564</name>
</gene>
<dbReference type="AlphaFoldDB" id="A0A0N7M1V4"/>
<sequence length="193" mass="20191">MQTLTNTPSLGGGFTEAPQQSARAFRAVMNAMARPGVIETLDIAAPPAPLSVAAGTLALTLLDHNTPVYLAGKWDCAAVRDWLTFHTSAPFSSAEEADFAFGDWDALHPISAYRIGTSEYPDRSATLVVEMPALSNTGATLTGPGIKDSAQLSLPDVAAARANAALFPLGYDLFLCAGDQLAALPRSTKVRTA</sequence>
<reference evidence="1 2" key="1">
    <citation type="submission" date="2015-09" db="EMBL/GenBank/DDBJ databases">
        <authorList>
            <consortium name="Swine Surveillance"/>
        </authorList>
    </citation>
    <scope>NUCLEOTIDE SEQUENCE [LARGE SCALE GENOMIC DNA]</scope>
    <source>
        <strain evidence="1 2">CECT 8383</strain>
    </source>
</reference>
<dbReference type="EMBL" id="CYSF01000007">
    <property type="protein sequence ID" value="CUH84355.1"/>
    <property type="molecule type" value="Genomic_DNA"/>
</dbReference>
<dbReference type="InterPro" id="IPR008772">
    <property type="entry name" value="Phosphonate_metab_PhnH"/>
</dbReference>
<dbReference type="OrthoDB" id="9814509at2"/>
<dbReference type="InterPro" id="IPR038058">
    <property type="entry name" value="PhnH-like_sp"/>
</dbReference>
<dbReference type="RefSeq" id="WP_058318480.1">
    <property type="nucleotide sequence ID" value="NZ_CYSF01000007.1"/>
</dbReference>
<dbReference type="GO" id="GO:0019634">
    <property type="term" value="P:organic phosphonate metabolic process"/>
    <property type="evidence" value="ECO:0007669"/>
    <property type="project" value="InterPro"/>
</dbReference>
<accession>A0A0N7M1V4</accession>
<dbReference type="NCBIfam" id="TIGR03292">
    <property type="entry name" value="PhnH_redo"/>
    <property type="match status" value="1"/>
</dbReference>
<protein>
    <submittedName>
        <fullName evidence="1">Alpha-D-ribose 1-methylphosphonate 5-triphosphate synthase subunit PhnH</fullName>
        <ecNumber evidence="1">2.7.8.37</ecNumber>
    </submittedName>
</protein>
<evidence type="ECO:0000313" key="2">
    <source>
        <dbReference type="Proteomes" id="UP000051681"/>
    </source>
</evidence>
<dbReference type="GO" id="GO:0061693">
    <property type="term" value="F:alpha-D-ribose 1-methylphosphonate 5-triphosphate synthase activity"/>
    <property type="evidence" value="ECO:0007669"/>
    <property type="project" value="UniProtKB-EC"/>
</dbReference>
<dbReference type="Pfam" id="PF05845">
    <property type="entry name" value="PhnH"/>
    <property type="match status" value="1"/>
</dbReference>
<dbReference type="Proteomes" id="UP000051681">
    <property type="component" value="Unassembled WGS sequence"/>
</dbReference>
<proteinExistence type="predicted"/>
<dbReference type="SUPFAM" id="SSF159709">
    <property type="entry name" value="PhnH-like"/>
    <property type="match status" value="1"/>
</dbReference>